<dbReference type="InterPro" id="IPR000477">
    <property type="entry name" value="RT_dom"/>
</dbReference>
<dbReference type="Pfam" id="PF00078">
    <property type="entry name" value="RVT_1"/>
    <property type="match status" value="1"/>
</dbReference>
<reference evidence="3" key="2">
    <citation type="submission" date="2025-08" db="UniProtKB">
        <authorList>
            <consortium name="RefSeq"/>
        </authorList>
    </citation>
    <scope>IDENTIFICATION</scope>
    <source>
        <tissue evidence="3">Etiolated seedlings</tissue>
    </source>
</reference>
<keyword evidence="2" id="KW-1185">Reference proteome</keyword>
<name>A0A3Q7XC61_CICAR</name>
<dbReference type="RefSeq" id="XP_027191144.1">
    <property type="nucleotide sequence ID" value="XM_027335343.1"/>
</dbReference>
<dbReference type="SUPFAM" id="SSF56672">
    <property type="entry name" value="DNA/RNA polymerases"/>
    <property type="match status" value="1"/>
</dbReference>
<evidence type="ECO:0000259" key="1">
    <source>
        <dbReference type="Pfam" id="PF00078"/>
    </source>
</evidence>
<accession>A0A3Q7XC61</accession>
<dbReference type="OrthoDB" id="1411964at2759"/>
<evidence type="ECO:0000313" key="3">
    <source>
        <dbReference type="RefSeq" id="XP_027191144.1"/>
    </source>
</evidence>
<evidence type="ECO:0000313" key="2">
    <source>
        <dbReference type="Proteomes" id="UP000087171"/>
    </source>
</evidence>
<dbReference type="PANTHER" id="PTHR19446">
    <property type="entry name" value="REVERSE TRANSCRIPTASES"/>
    <property type="match status" value="1"/>
</dbReference>
<organism evidence="2 3">
    <name type="scientific">Cicer arietinum</name>
    <name type="common">Chickpea</name>
    <name type="synonym">Garbanzo</name>
    <dbReference type="NCBI Taxonomy" id="3827"/>
    <lineage>
        <taxon>Eukaryota</taxon>
        <taxon>Viridiplantae</taxon>
        <taxon>Streptophyta</taxon>
        <taxon>Embryophyta</taxon>
        <taxon>Tracheophyta</taxon>
        <taxon>Spermatophyta</taxon>
        <taxon>Magnoliopsida</taxon>
        <taxon>eudicotyledons</taxon>
        <taxon>Gunneridae</taxon>
        <taxon>Pentapetalae</taxon>
        <taxon>rosids</taxon>
        <taxon>fabids</taxon>
        <taxon>Fabales</taxon>
        <taxon>Fabaceae</taxon>
        <taxon>Papilionoideae</taxon>
        <taxon>50 kb inversion clade</taxon>
        <taxon>NPAAA clade</taxon>
        <taxon>Hologalegina</taxon>
        <taxon>IRL clade</taxon>
        <taxon>Cicereae</taxon>
        <taxon>Cicer</taxon>
    </lineage>
</organism>
<feature type="domain" description="Reverse transcriptase" evidence="1">
    <location>
        <begin position="12"/>
        <end position="98"/>
    </location>
</feature>
<dbReference type="Proteomes" id="UP000087171">
    <property type="component" value="Chromosome Ca6"/>
</dbReference>
<proteinExistence type="predicted"/>
<sequence>MAHVIKRMYSQKVFMLIKINLEKAYDKLNWNFVTQCLRDYKFPDELINLIHHCISTSSFKNLWNGDKLGSFVPSRGIRQGDPLSPYHFVICMDCLSHITVDHVAETTIEKAYCITHCLDRFCQASSQKINVENTQKNSQIMQIFSFDIRLCNIQGQRSSIFGKVSWGNQYT</sequence>
<protein>
    <submittedName>
        <fullName evidence="3">Uncharacterized protein LOC113787019</fullName>
    </submittedName>
</protein>
<reference evidence="2" key="1">
    <citation type="journal article" date="2013" name="Nat. Biotechnol.">
        <title>Draft genome sequence of chickpea (Cicer arietinum) provides a resource for trait improvement.</title>
        <authorList>
            <person name="Varshney R.K."/>
            <person name="Song C."/>
            <person name="Saxena R.K."/>
            <person name="Azam S."/>
            <person name="Yu S."/>
            <person name="Sharpe A.G."/>
            <person name="Cannon S."/>
            <person name="Baek J."/>
            <person name="Rosen B.D."/>
            <person name="Tar'an B."/>
            <person name="Millan T."/>
            <person name="Zhang X."/>
            <person name="Ramsay L.D."/>
            <person name="Iwata A."/>
            <person name="Wang Y."/>
            <person name="Nelson W."/>
            <person name="Farmer A.D."/>
            <person name="Gaur P.M."/>
            <person name="Soderlund C."/>
            <person name="Penmetsa R.V."/>
            <person name="Xu C."/>
            <person name="Bharti A.K."/>
            <person name="He W."/>
            <person name="Winter P."/>
            <person name="Zhao S."/>
            <person name="Hane J.K."/>
            <person name="Carrasquilla-Garcia N."/>
            <person name="Condie J.A."/>
            <person name="Upadhyaya H.D."/>
            <person name="Luo M.C."/>
            <person name="Thudi M."/>
            <person name="Gowda C.L."/>
            <person name="Singh N.P."/>
            <person name="Lichtenzveig J."/>
            <person name="Gali K.K."/>
            <person name="Rubio J."/>
            <person name="Nadarajan N."/>
            <person name="Dolezel J."/>
            <person name="Bansal K.C."/>
            <person name="Xu X."/>
            <person name="Edwards D."/>
            <person name="Zhang G."/>
            <person name="Kahl G."/>
            <person name="Gil J."/>
            <person name="Singh K.B."/>
            <person name="Datta S.K."/>
            <person name="Jackson S.A."/>
            <person name="Wang J."/>
            <person name="Cook D.R."/>
        </authorList>
    </citation>
    <scope>NUCLEOTIDE SEQUENCE [LARGE SCALE GENOMIC DNA]</scope>
    <source>
        <strain evidence="2">cv. CDC Frontier</strain>
    </source>
</reference>
<gene>
    <name evidence="3" type="primary">LOC113787019</name>
</gene>
<dbReference type="AlphaFoldDB" id="A0A3Q7XC61"/>
<dbReference type="InterPro" id="IPR043502">
    <property type="entry name" value="DNA/RNA_pol_sf"/>
</dbReference>
<dbReference type="STRING" id="3827.A0A3Q7XC61"/>